<dbReference type="Proteomes" id="UP001589733">
    <property type="component" value="Unassembled WGS sequence"/>
</dbReference>
<name>A0ABV6B0U6_9DEIO</name>
<evidence type="ECO:0000313" key="1">
    <source>
        <dbReference type="EMBL" id="MFB9993375.1"/>
    </source>
</evidence>
<dbReference type="EMBL" id="JBHLYR010000047">
    <property type="protein sequence ID" value="MFB9993375.1"/>
    <property type="molecule type" value="Genomic_DNA"/>
</dbReference>
<evidence type="ECO:0000313" key="2">
    <source>
        <dbReference type="Proteomes" id="UP001589733"/>
    </source>
</evidence>
<organism evidence="1 2">
    <name type="scientific">Deinococcus oregonensis</name>
    <dbReference type="NCBI Taxonomy" id="1805970"/>
    <lineage>
        <taxon>Bacteria</taxon>
        <taxon>Thermotogati</taxon>
        <taxon>Deinococcota</taxon>
        <taxon>Deinococci</taxon>
        <taxon>Deinococcales</taxon>
        <taxon>Deinococcaceae</taxon>
        <taxon>Deinococcus</taxon>
    </lineage>
</organism>
<dbReference type="RefSeq" id="WP_380012088.1">
    <property type="nucleotide sequence ID" value="NZ_JBHLYR010000047.1"/>
</dbReference>
<proteinExistence type="predicted"/>
<gene>
    <name evidence="1" type="ORF">ACFFLM_15510</name>
</gene>
<sequence length="44" mass="4552">MLPWEIARLAGSLASEDASCAAVTAFTLDGGLLQNLGQDAYPDV</sequence>
<keyword evidence="2" id="KW-1185">Reference proteome</keyword>
<accession>A0ABV6B0U6</accession>
<protein>
    <submittedName>
        <fullName evidence="1">Uncharacterized protein</fullName>
    </submittedName>
</protein>
<comment type="caution">
    <text evidence="1">The sequence shown here is derived from an EMBL/GenBank/DDBJ whole genome shotgun (WGS) entry which is preliminary data.</text>
</comment>
<reference evidence="1 2" key="1">
    <citation type="submission" date="2024-09" db="EMBL/GenBank/DDBJ databases">
        <authorList>
            <person name="Sun Q."/>
            <person name="Mori K."/>
        </authorList>
    </citation>
    <scope>NUCLEOTIDE SEQUENCE [LARGE SCALE GENOMIC DNA]</scope>
    <source>
        <strain evidence="1 2">JCM 13503</strain>
    </source>
</reference>